<dbReference type="OrthoDB" id="9782395at2"/>
<dbReference type="InterPro" id="IPR014729">
    <property type="entry name" value="Rossmann-like_a/b/a_fold"/>
</dbReference>
<reference evidence="4 5" key="1">
    <citation type="journal article" date="2016" name="Int. J. Syst. Evol. Microbiol.">
        <title>Proposal of Mucilaginibacter phyllosphaerae sp. nov. isolated from the phyllosphere of Galium album.</title>
        <authorList>
            <person name="Aydogan E.L."/>
            <person name="Busse H.J."/>
            <person name="Moser G."/>
            <person name="Muller C."/>
            <person name="Kampfer P."/>
            <person name="Glaeser S.P."/>
        </authorList>
    </citation>
    <scope>NUCLEOTIDE SEQUENCE [LARGE SCALE GENOMIC DNA]</scope>
    <source>
        <strain evidence="4 5">PP-F2FG21</strain>
    </source>
</reference>
<keyword evidence="1" id="KW-0812">Transmembrane</keyword>
<accession>A0A4Y8A5R2</accession>
<dbReference type="CDD" id="cd06259">
    <property type="entry name" value="YdcF-like"/>
    <property type="match status" value="1"/>
</dbReference>
<dbReference type="Proteomes" id="UP000583101">
    <property type="component" value="Unassembled WGS sequence"/>
</dbReference>
<dbReference type="GO" id="GO:0005886">
    <property type="term" value="C:plasma membrane"/>
    <property type="evidence" value="ECO:0007669"/>
    <property type="project" value="TreeGrafter"/>
</dbReference>
<evidence type="ECO:0000256" key="1">
    <source>
        <dbReference type="SAM" id="Phobius"/>
    </source>
</evidence>
<dbReference type="Pfam" id="PF02698">
    <property type="entry name" value="DUF218"/>
    <property type="match status" value="1"/>
</dbReference>
<feature type="domain" description="DUF218" evidence="2">
    <location>
        <begin position="76"/>
        <end position="239"/>
    </location>
</feature>
<evidence type="ECO:0000313" key="4">
    <source>
        <dbReference type="EMBL" id="TEW63746.1"/>
    </source>
</evidence>
<evidence type="ECO:0000313" key="3">
    <source>
        <dbReference type="EMBL" id="MBB3971001.1"/>
    </source>
</evidence>
<reference evidence="4" key="2">
    <citation type="submission" date="2019-03" db="EMBL/GenBank/DDBJ databases">
        <authorList>
            <person name="Yan Y.-Q."/>
            <person name="Du Z.-J."/>
        </authorList>
    </citation>
    <scope>NUCLEOTIDE SEQUENCE</scope>
    <source>
        <strain evidence="4">PP-F2FG21</strain>
    </source>
</reference>
<feature type="transmembrane region" description="Helical" evidence="1">
    <location>
        <begin position="6"/>
        <end position="28"/>
    </location>
</feature>
<keyword evidence="6" id="KW-1185">Reference proteome</keyword>
<organism evidence="4 5">
    <name type="scientific">Mucilaginibacter phyllosphaerae</name>
    <dbReference type="NCBI Taxonomy" id="1812349"/>
    <lineage>
        <taxon>Bacteria</taxon>
        <taxon>Pseudomonadati</taxon>
        <taxon>Bacteroidota</taxon>
        <taxon>Sphingobacteriia</taxon>
        <taxon>Sphingobacteriales</taxon>
        <taxon>Sphingobacteriaceae</taxon>
        <taxon>Mucilaginibacter</taxon>
    </lineage>
</organism>
<protein>
    <submittedName>
        <fullName evidence="3">Uncharacterized SAM-binding protein YcdF (DUF218 family)</fullName>
    </submittedName>
    <submittedName>
        <fullName evidence="4">YdcF family protein</fullName>
    </submittedName>
</protein>
<dbReference type="Proteomes" id="UP000297248">
    <property type="component" value="Unassembled WGS sequence"/>
</dbReference>
<dbReference type="PANTHER" id="PTHR30336">
    <property type="entry name" value="INNER MEMBRANE PROTEIN, PROBABLE PERMEASE"/>
    <property type="match status" value="1"/>
</dbReference>
<proteinExistence type="predicted"/>
<dbReference type="RefSeq" id="WP_134337970.1">
    <property type="nucleotide sequence ID" value="NZ_BMCZ01000008.1"/>
</dbReference>
<dbReference type="EMBL" id="SNQG01000008">
    <property type="protein sequence ID" value="TEW63746.1"/>
    <property type="molecule type" value="Genomic_DNA"/>
</dbReference>
<keyword evidence="1" id="KW-1133">Transmembrane helix</keyword>
<dbReference type="InterPro" id="IPR003848">
    <property type="entry name" value="DUF218"/>
</dbReference>
<sequence>MYFLLSKLLLVFIMPLTWCMALLLYAVFIKNTAKKQKLIIIALAMLYFFSNKFTADVFARMWDVAPYSPLNKTYTAAILLGGFVSKDEEGVPFFNWTVERYNQTLKLYHKGIVKKVLFTGGNADLKPDGFTEASYVKSELIKAGVPDSLILIDDKARNTAENAAYSKQLLQTSGLRPPYLLVTSAFHMRRARLIFKKAGIDFIPYPCQYMTAKHFTPGDFIPGVDAMSQWGLYIKEVIGYLVALFR</sequence>
<dbReference type="EMBL" id="JACIEG010000008">
    <property type="protein sequence ID" value="MBB3971001.1"/>
    <property type="molecule type" value="Genomic_DNA"/>
</dbReference>
<keyword evidence="1" id="KW-0472">Membrane</keyword>
<comment type="caution">
    <text evidence="4">The sequence shown here is derived from an EMBL/GenBank/DDBJ whole genome shotgun (WGS) entry which is preliminary data.</text>
</comment>
<name>A0A4Y8A5R2_9SPHI</name>
<dbReference type="InterPro" id="IPR051599">
    <property type="entry name" value="Cell_Envelope_Assoc"/>
</dbReference>
<evidence type="ECO:0000313" key="5">
    <source>
        <dbReference type="Proteomes" id="UP000297248"/>
    </source>
</evidence>
<evidence type="ECO:0000313" key="6">
    <source>
        <dbReference type="Proteomes" id="UP000583101"/>
    </source>
</evidence>
<dbReference type="AlphaFoldDB" id="A0A4Y8A5R2"/>
<evidence type="ECO:0000259" key="2">
    <source>
        <dbReference type="Pfam" id="PF02698"/>
    </source>
</evidence>
<dbReference type="Gene3D" id="3.40.50.620">
    <property type="entry name" value="HUPs"/>
    <property type="match status" value="1"/>
</dbReference>
<dbReference type="PANTHER" id="PTHR30336:SF20">
    <property type="entry name" value="DUF218 DOMAIN-CONTAINING PROTEIN"/>
    <property type="match status" value="1"/>
</dbReference>
<feature type="transmembrane region" description="Helical" evidence="1">
    <location>
        <begin position="40"/>
        <end position="62"/>
    </location>
</feature>
<reference evidence="3 6" key="3">
    <citation type="submission" date="2020-08" db="EMBL/GenBank/DDBJ databases">
        <title>Genomic Encyclopedia of Type Strains, Phase IV (KMG-IV): sequencing the most valuable type-strain genomes for metagenomic binning, comparative biology and taxonomic classification.</title>
        <authorList>
            <person name="Goeker M."/>
        </authorList>
    </citation>
    <scope>NUCLEOTIDE SEQUENCE [LARGE SCALE GENOMIC DNA]</scope>
    <source>
        <strain evidence="3 6">DSM 100995</strain>
    </source>
</reference>
<gene>
    <name evidence="4" type="ORF">E2R65_18415</name>
    <name evidence="3" type="ORF">GGR35_003628</name>
</gene>